<feature type="signal peptide" evidence="1">
    <location>
        <begin position="1"/>
        <end position="17"/>
    </location>
</feature>
<dbReference type="InterPro" id="IPR038996">
    <property type="entry name" value="Gp14"/>
</dbReference>
<gene>
    <name evidence="2" type="ORF">G0D47_09875</name>
</gene>
<reference evidence="2" key="2">
    <citation type="submission" date="2018-07" db="EMBL/GenBank/DDBJ databases">
        <authorList>
            <consortium name="NCBI Pathogen Detection Project"/>
        </authorList>
    </citation>
    <scope>NUCLEOTIDE SEQUENCE</scope>
    <source>
        <strain evidence="2">11-1391</strain>
    </source>
</reference>
<comment type="caution">
    <text evidence="2">The sequence shown here is derived from an EMBL/GenBank/DDBJ whole genome shotgun (WGS) entry which is preliminary data.</text>
</comment>
<name>A0A702DD47_SALDZ</name>
<protein>
    <recommendedName>
        <fullName evidence="3">Phage protein</fullName>
    </recommendedName>
</protein>
<keyword evidence="1" id="KW-0732">Signal</keyword>
<evidence type="ECO:0000256" key="1">
    <source>
        <dbReference type="SAM" id="SignalP"/>
    </source>
</evidence>
<evidence type="ECO:0008006" key="3">
    <source>
        <dbReference type="Google" id="ProtNLM"/>
    </source>
</evidence>
<organism evidence="2">
    <name type="scientific">Salmonella diarizonae</name>
    <dbReference type="NCBI Taxonomy" id="59204"/>
    <lineage>
        <taxon>Bacteria</taxon>
        <taxon>Pseudomonadati</taxon>
        <taxon>Pseudomonadota</taxon>
        <taxon>Gammaproteobacteria</taxon>
        <taxon>Enterobacterales</taxon>
        <taxon>Enterobacteriaceae</taxon>
        <taxon>Salmonella</taxon>
    </lineage>
</organism>
<accession>A0A702DD47</accession>
<sequence>MCSPAIAMVAVTVASTAASMYSQNQQAKYQSAVADQNADVAEAQAQDAINRGNIEADQRRREMRQRAGTAAATMGATGAELSSGTALDVFGDNAQFGTLDSLTTVNNAQREAYGYQVQSANYQAQSNAAQSAGSSAMTQTLLTAPLKAYGAYQMAGGTWSPFKTSLSSGGGTTPMLSNKGLINSSSQFKLGGY</sequence>
<dbReference type="EMBL" id="DAAMII010000008">
    <property type="protein sequence ID" value="HAC6764986.1"/>
    <property type="molecule type" value="Genomic_DNA"/>
</dbReference>
<dbReference type="AlphaFoldDB" id="A0A702DD47"/>
<proteinExistence type="predicted"/>
<reference evidence="2" key="1">
    <citation type="journal article" date="2018" name="Genome Biol.">
        <title>SKESA: strategic k-mer extension for scrupulous assemblies.</title>
        <authorList>
            <person name="Souvorov A."/>
            <person name="Agarwala R."/>
            <person name="Lipman D.J."/>
        </authorList>
    </citation>
    <scope>NUCLEOTIDE SEQUENCE</scope>
    <source>
        <strain evidence="2">11-1391</strain>
    </source>
</reference>
<dbReference type="Pfam" id="PF24072">
    <property type="entry name" value="T7_gp14"/>
    <property type="match status" value="1"/>
</dbReference>
<feature type="chain" id="PRO_5027765262" description="Phage protein" evidence="1">
    <location>
        <begin position="18"/>
        <end position="193"/>
    </location>
</feature>
<evidence type="ECO:0000313" key="2">
    <source>
        <dbReference type="EMBL" id="HAC6764986.1"/>
    </source>
</evidence>